<name>A0A8X6QH30_NEPPI</name>
<reference evidence="1" key="1">
    <citation type="submission" date="2020-08" db="EMBL/GenBank/DDBJ databases">
        <title>Multicomponent nature underlies the extraordinary mechanical properties of spider dragline silk.</title>
        <authorList>
            <person name="Kono N."/>
            <person name="Nakamura H."/>
            <person name="Mori M."/>
            <person name="Yoshida Y."/>
            <person name="Ohtoshi R."/>
            <person name="Malay A.D."/>
            <person name="Moran D.A.P."/>
            <person name="Tomita M."/>
            <person name="Numata K."/>
            <person name="Arakawa K."/>
        </authorList>
    </citation>
    <scope>NUCLEOTIDE SEQUENCE</scope>
</reference>
<sequence length="92" mass="10435">MNRSKMILPHHFSEVKNEPAIPRKLEVGWSPPPKKSMLWGERFSEMGVNPHHLGIHNQDPQPVGVLQCLQERHITTSLPQTLPPPGSFPMTK</sequence>
<accession>A0A8X6QH30</accession>
<gene>
    <name evidence="1" type="ORF">NPIL_385391</name>
</gene>
<keyword evidence="2" id="KW-1185">Reference proteome</keyword>
<protein>
    <submittedName>
        <fullName evidence="1">Uncharacterized protein</fullName>
    </submittedName>
</protein>
<comment type="caution">
    <text evidence="1">The sequence shown here is derived from an EMBL/GenBank/DDBJ whole genome shotgun (WGS) entry which is preliminary data.</text>
</comment>
<proteinExistence type="predicted"/>
<dbReference type="EMBL" id="BMAW01128308">
    <property type="protein sequence ID" value="GFU24964.1"/>
    <property type="molecule type" value="Genomic_DNA"/>
</dbReference>
<organism evidence="1 2">
    <name type="scientific">Nephila pilipes</name>
    <name type="common">Giant wood spider</name>
    <name type="synonym">Nephila maculata</name>
    <dbReference type="NCBI Taxonomy" id="299642"/>
    <lineage>
        <taxon>Eukaryota</taxon>
        <taxon>Metazoa</taxon>
        <taxon>Ecdysozoa</taxon>
        <taxon>Arthropoda</taxon>
        <taxon>Chelicerata</taxon>
        <taxon>Arachnida</taxon>
        <taxon>Araneae</taxon>
        <taxon>Araneomorphae</taxon>
        <taxon>Entelegynae</taxon>
        <taxon>Araneoidea</taxon>
        <taxon>Nephilidae</taxon>
        <taxon>Nephila</taxon>
    </lineage>
</organism>
<evidence type="ECO:0000313" key="2">
    <source>
        <dbReference type="Proteomes" id="UP000887013"/>
    </source>
</evidence>
<dbReference type="AlphaFoldDB" id="A0A8X6QH30"/>
<evidence type="ECO:0000313" key="1">
    <source>
        <dbReference type="EMBL" id="GFU24964.1"/>
    </source>
</evidence>
<dbReference type="Proteomes" id="UP000887013">
    <property type="component" value="Unassembled WGS sequence"/>
</dbReference>